<dbReference type="EMBL" id="JRKL02013063">
    <property type="protein sequence ID" value="KAF3943168.1"/>
    <property type="molecule type" value="Genomic_DNA"/>
</dbReference>
<evidence type="ECO:0000256" key="1">
    <source>
        <dbReference type="ARBA" id="ARBA00001933"/>
    </source>
</evidence>
<protein>
    <recommendedName>
        <fullName evidence="17">Branched-chain-amino-acid aminotransferase</fullName>
        <ecNumber evidence="17">2.6.1.42</ecNumber>
    </recommendedName>
</protein>
<comment type="catalytic activity">
    <reaction evidence="11 17">
        <text>L-valine + 2-oxoglutarate = 3-methyl-2-oxobutanoate + L-glutamate</text>
        <dbReference type="Rhea" id="RHEA:24813"/>
        <dbReference type="ChEBI" id="CHEBI:11851"/>
        <dbReference type="ChEBI" id="CHEBI:16810"/>
        <dbReference type="ChEBI" id="CHEBI:29985"/>
        <dbReference type="ChEBI" id="CHEBI:57762"/>
        <dbReference type="EC" id="2.6.1.42"/>
    </reaction>
</comment>
<dbReference type="InterPro" id="IPR005786">
    <property type="entry name" value="B_amino_transII"/>
</dbReference>
<accession>A0A8J4UYJ0</accession>
<proteinExistence type="inferred from homology"/>
<keyword evidence="9 16" id="KW-0663">Pyridoxal phosphate</keyword>
<dbReference type="InterPro" id="IPR036038">
    <property type="entry name" value="Aminotransferase-like"/>
</dbReference>
<dbReference type="InterPro" id="IPR018300">
    <property type="entry name" value="Aminotrans_IV_CS"/>
</dbReference>
<dbReference type="PROSITE" id="PS00770">
    <property type="entry name" value="AA_TRANSFER_CLASS_4"/>
    <property type="match status" value="1"/>
</dbReference>
<evidence type="ECO:0000256" key="6">
    <source>
        <dbReference type="ARBA" id="ARBA00022576"/>
    </source>
</evidence>
<keyword evidence="10 17" id="KW-0100">Branched-chain amino acid biosynthesis</keyword>
<evidence type="ECO:0000256" key="3">
    <source>
        <dbReference type="ARBA" id="ARBA00004931"/>
    </source>
</evidence>
<dbReference type="OrthoDB" id="409992at2759"/>
<dbReference type="Proteomes" id="UP000737018">
    <property type="component" value="Unassembled WGS sequence"/>
</dbReference>
<dbReference type="InterPro" id="IPR001544">
    <property type="entry name" value="Aminotrans_IV"/>
</dbReference>
<dbReference type="InterPro" id="IPR033939">
    <property type="entry name" value="BCAT_family"/>
</dbReference>
<evidence type="ECO:0000256" key="11">
    <source>
        <dbReference type="ARBA" id="ARBA00048212"/>
    </source>
</evidence>
<keyword evidence="8 17" id="KW-0808">Transferase</keyword>
<comment type="pathway">
    <text evidence="4">Amino-acid biosynthesis; L-leucine biosynthesis; L-leucine from 3-methyl-2-oxobutanoate: step 4/4.</text>
</comment>
<dbReference type="NCBIfam" id="TIGR01123">
    <property type="entry name" value="ilvE_II"/>
    <property type="match status" value="1"/>
</dbReference>
<evidence type="ECO:0000256" key="13">
    <source>
        <dbReference type="ARBA" id="ARBA00049229"/>
    </source>
</evidence>
<dbReference type="PIRSF" id="PIRSF006468">
    <property type="entry name" value="BCAT1"/>
    <property type="match status" value="1"/>
</dbReference>
<dbReference type="SUPFAM" id="SSF56752">
    <property type="entry name" value="D-aminoacid aminotransferase-like PLP-dependent enzymes"/>
    <property type="match status" value="1"/>
</dbReference>
<dbReference type="EC" id="2.6.1.42" evidence="17"/>
<organism evidence="18 19">
    <name type="scientific">Castanea mollissima</name>
    <name type="common">Chinese chestnut</name>
    <dbReference type="NCBI Taxonomy" id="60419"/>
    <lineage>
        <taxon>Eukaryota</taxon>
        <taxon>Viridiplantae</taxon>
        <taxon>Streptophyta</taxon>
        <taxon>Embryophyta</taxon>
        <taxon>Tracheophyta</taxon>
        <taxon>Spermatophyta</taxon>
        <taxon>Magnoliopsida</taxon>
        <taxon>eudicotyledons</taxon>
        <taxon>Gunneridae</taxon>
        <taxon>Pentapetalae</taxon>
        <taxon>rosids</taxon>
        <taxon>fabids</taxon>
        <taxon>Fagales</taxon>
        <taxon>Fagaceae</taxon>
        <taxon>Castanea</taxon>
    </lineage>
</organism>
<comment type="pathway">
    <text evidence="2">Amino-acid biosynthesis; L-isoleucine biosynthesis; L-isoleucine from 2-oxobutanoate: step 4/4.</text>
</comment>
<evidence type="ECO:0000256" key="14">
    <source>
        <dbReference type="PIRSR" id="PIRSR006468-1"/>
    </source>
</evidence>
<dbReference type="FunFam" id="3.30.470.10:FF:000003">
    <property type="entry name" value="Branched-chain-amino-acid aminotransferase"/>
    <property type="match status" value="1"/>
</dbReference>
<dbReference type="GO" id="GO:0004084">
    <property type="term" value="F:branched-chain-amino-acid transaminase activity"/>
    <property type="evidence" value="ECO:0007669"/>
    <property type="project" value="UniProtKB-EC"/>
</dbReference>
<evidence type="ECO:0000256" key="16">
    <source>
        <dbReference type="RuleBase" id="RU004516"/>
    </source>
</evidence>
<evidence type="ECO:0000256" key="17">
    <source>
        <dbReference type="RuleBase" id="RU004517"/>
    </source>
</evidence>
<comment type="pathway">
    <text evidence="3">Amino-acid biosynthesis; L-valine biosynthesis; L-valine from pyruvate: step 4/4.</text>
</comment>
<dbReference type="FunFam" id="3.20.10.10:FF:000003">
    <property type="entry name" value="Branched-chain-amino-acid aminotransferase"/>
    <property type="match status" value="1"/>
</dbReference>
<evidence type="ECO:0000313" key="19">
    <source>
        <dbReference type="Proteomes" id="UP000737018"/>
    </source>
</evidence>
<comment type="cofactor">
    <cofactor evidence="1 16">
        <name>pyridoxal 5'-phosphate</name>
        <dbReference type="ChEBI" id="CHEBI:597326"/>
    </cofactor>
</comment>
<keyword evidence="19" id="KW-1185">Reference proteome</keyword>
<dbReference type="Pfam" id="PF01063">
    <property type="entry name" value="Aminotran_4"/>
    <property type="match status" value="1"/>
</dbReference>
<reference evidence="18" key="1">
    <citation type="submission" date="2020-03" db="EMBL/GenBank/DDBJ databases">
        <title>Castanea mollissima Vanexum genome sequencing.</title>
        <authorList>
            <person name="Staton M."/>
        </authorList>
    </citation>
    <scope>NUCLEOTIDE SEQUENCE</scope>
    <source>
        <tissue evidence="18">Leaf</tissue>
    </source>
</reference>
<dbReference type="InterPro" id="IPR043131">
    <property type="entry name" value="BCAT-like_N"/>
</dbReference>
<name>A0A8J4UYJ0_9ROSI</name>
<evidence type="ECO:0000256" key="10">
    <source>
        <dbReference type="ARBA" id="ARBA00023304"/>
    </source>
</evidence>
<dbReference type="CDD" id="cd01557">
    <property type="entry name" value="BCAT_beta_family"/>
    <property type="match status" value="1"/>
</dbReference>
<dbReference type="InterPro" id="IPR043132">
    <property type="entry name" value="BCAT-like_C"/>
</dbReference>
<dbReference type="Gene3D" id="3.30.470.10">
    <property type="match status" value="1"/>
</dbReference>
<dbReference type="NCBIfam" id="NF009897">
    <property type="entry name" value="PRK13357.1"/>
    <property type="match status" value="1"/>
</dbReference>
<dbReference type="GO" id="GO:0005737">
    <property type="term" value="C:cytoplasm"/>
    <property type="evidence" value="ECO:0007669"/>
    <property type="project" value="UniProtKB-ARBA"/>
</dbReference>
<comment type="catalytic activity">
    <reaction evidence="12 17">
        <text>L-isoleucine + 2-oxoglutarate = (S)-3-methyl-2-oxopentanoate + L-glutamate</text>
        <dbReference type="Rhea" id="RHEA:24801"/>
        <dbReference type="ChEBI" id="CHEBI:16810"/>
        <dbReference type="ChEBI" id="CHEBI:29985"/>
        <dbReference type="ChEBI" id="CHEBI:35146"/>
        <dbReference type="ChEBI" id="CHEBI:58045"/>
        <dbReference type="EC" id="2.6.1.42"/>
    </reaction>
</comment>
<dbReference type="PANTHER" id="PTHR42825:SF9">
    <property type="entry name" value="BRANCHED-CHAIN-AMINO-ACID AMINOTRANSFERASE 2, CHLOROPLASTIC"/>
    <property type="match status" value="1"/>
</dbReference>
<evidence type="ECO:0000256" key="9">
    <source>
        <dbReference type="ARBA" id="ARBA00022898"/>
    </source>
</evidence>
<dbReference type="Gene3D" id="3.20.10.10">
    <property type="entry name" value="D-amino Acid Aminotransferase, subunit A, domain 2"/>
    <property type="match status" value="1"/>
</dbReference>
<evidence type="ECO:0000256" key="2">
    <source>
        <dbReference type="ARBA" id="ARBA00004824"/>
    </source>
</evidence>
<dbReference type="GO" id="GO:0009082">
    <property type="term" value="P:branched-chain amino acid biosynthetic process"/>
    <property type="evidence" value="ECO:0007669"/>
    <property type="project" value="UniProtKB-KW"/>
</dbReference>
<evidence type="ECO:0000256" key="8">
    <source>
        <dbReference type="ARBA" id="ARBA00022679"/>
    </source>
</evidence>
<evidence type="ECO:0000256" key="15">
    <source>
        <dbReference type="RuleBase" id="RU004106"/>
    </source>
</evidence>
<dbReference type="PANTHER" id="PTHR42825">
    <property type="entry name" value="AMINO ACID AMINOTRANSFERASE"/>
    <property type="match status" value="1"/>
</dbReference>
<evidence type="ECO:0000313" key="18">
    <source>
        <dbReference type="EMBL" id="KAF3943168.1"/>
    </source>
</evidence>
<keyword evidence="7 17" id="KW-0028">Amino-acid biosynthesis</keyword>
<keyword evidence="6 17" id="KW-0032">Aminotransferase</keyword>
<dbReference type="AlphaFoldDB" id="A0A8J4UYJ0"/>
<comment type="similarity">
    <text evidence="5 15">Belongs to the class-IV pyridoxal-phosphate-dependent aminotransferase family.</text>
</comment>
<evidence type="ECO:0000256" key="7">
    <source>
        <dbReference type="ARBA" id="ARBA00022605"/>
    </source>
</evidence>
<sequence>MIQRISAGFGNLVQSFRVASSSSKIGCYYGFSSLASSSLQQMCEPSIYRDDDNAVLDWDNLGFGIMPTDYMYLMKCSKGEDFEQGQLNRYGNIELGPAAGVLNYGQAVYEGTKVHRKEDGRLLLFRPEQNAIRMKFGAERMCMPSPSIDQFVDAVKQTVLANKRWVPPPGKGSLYVRPLLMGSGQILGLGAAPEYTFLVYVSPVGNYFKEGFAPLNLYVEKDFDRASRGGTGGIKSITNYAPGLKALTKAKNRGFSDVLYLDSVNKKNIEEVSSCNIFIVKGNAISTPAINGTILPGVTRRSIIEIARDHGYQVKERVIPIDELTDADEVFCTGTAVGVASVGSITYEGKRIKFKTGAQTVSQELYSTLVGIKTGLVEDKMGWIVEIE</sequence>
<comment type="caution">
    <text evidence="18">The sequence shown here is derived from an EMBL/GenBank/DDBJ whole genome shotgun (WGS) entry which is preliminary data.</text>
</comment>
<evidence type="ECO:0000256" key="4">
    <source>
        <dbReference type="ARBA" id="ARBA00005072"/>
    </source>
</evidence>
<gene>
    <name evidence="18" type="ORF">CMV_030244</name>
</gene>
<feature type="modified residue" description="N6-(pyridoxal phosphate)lysine" evidence="14">
    <location>
        <position position="235"/>
    </location>
</feature>
<dbReference type="GO" id="GO:0008652">
    <property type="term" value="P:amino acid biosynthetic process"/>
    <property type="evidence" value="ECO:0007669"/>
    <property type="project" value="UniProtKB-KW"/>
</dbReference>
<evidence type="ECO:0000256" key="12">
    <source>
        <dbReference type="ARBA" id="ARBA00048798"/>
    </source>
</evidence>
<evidence type="ECO:0000256" key="5">
    <source>
        <dbReference type="ARBA" id="ARBA00009320"/>
    </source>
</evidence>
<comment type="catalytic activity">
    <reaction evidence="13 17">
        <text>L-leucine + 2-oxoglutarate = 4-methyl-2-oxopentanoate + L-glutamate</text>
        <dbReference type="Rhea" id="RHEA:18321"/>
        <dbReference type="ChEBI" id="CHEBI:16810"/>
        <dbReference type="ChEBI" id="CHEBI:17865"/>
        <dbReference type="ChEBI" id="CHEBI:29985"/>
        <dbReference type="ChEBI" id="CHEBI:57427"/>
        <dbReference type="EC" id="2.6.1.42"/>
    </reaction>
</comment>